<dbReference type="InterPro" id="IPR029201">
    <property type="entry name" value="Jiraiya"/>
</dbReference>
<evidence type="ECO:0000256" key="1">
    <source>
        <dbReference type="SAM" id="Phobius"/>
    </source>
</evidence>
<keyword evidence="1" id="KW-0472">Membrane</keyword>
<keyword evidence="1" id="KW-0812">Transmembrane</keyword>
<dbReference type="Pfam" id="PF15038">
    <property type="entry name" value="Jiraiya"/>
    <property type="match status" value="1"/>
</dbReference>
<keyword evidence="3" id="KW-1185">Reference proteome</keyword>
<name>A0ABR1BVC0_NECAM</name>
<dbReference type="Proteomes" id="UP001303046">
    <property type="component" value="Unassembled WGS sequence"/>
</dbReference>
<accession>A0ABR1BVC0</accession>
<feature type="transmembrane region" description="Helical" evidence="1">
    <location>
        <begin position="134"/>
        <end position="155"/>
    </location>
</feature>
<evidence type="ECO:0000313" key="2">
    <source>
        <dbReference type="EMBL" id="KAK6730326.1"/>
    </source>
</evidence>
<organism evidence="2 3">
    <name type="scientific">Necator americanus</name>
    <name type="common">Human hookworm</name>
    <dbReference type="NCBI Taxonomy" id="51031"/>
    <lineage>
        <taxon>Eukaryota</taxon>
        <taxon>Metazoa</taxon>
        <taxon>Ecdysozoa</taxon>
        <taxon>Nematoda</taxon>
        <taxon>Chromadorea</taxon>
        <taxon>Rhabditida</taxon>
        <taxon>Rhabditina</taxon>
        <taxon>Rhabditomorpha</taxon>
        <taxon>Strongyloidea</taxon>
        <taxon>Ancylostomatidae</taxon>
        <taxon>Bunostominae</taxon>
        <taxon>Necator</taxon>
    </lineage>
</organism>
<evidence type="ECO:0000313" key="3">
    <source>
        <dbReference type="Proteomes" id="UP001303046"/>
    </source>
</evidence>
<proteinExistence type="predicted"/>
<keyword evidence="1" id="KW-1133">Transmembrane helix</keyword>
<feature type="transmembrane region" description="Helical" evidence="1">
    <location>
        <begin position="180"/>
        <end position="203"/>
    </location>
</feature>
<dbReference type="EMBL" id="JAVFWL010000001">
    <property type="protein sequence ID" value="KAK6730326.1"/>
    <property type="molecule type" value="Genomic_DNA"/>
</dbReference>
<comment type="caution">
    <text evidence="2">The sequence shown here is derived from an EMBL/GenBank/DDBJ whole genome shotgun (WGS) entry which is preliminary data.</text>
</comment>
<protein>
    <recommendedName>
        <fullName evidence="4">Tat pathway signal sequence domain protein</fullName>
    </recommendedName>
</protein>
<evidence type="ECO:0008006" key="4">
    <source>
        <dbReference type="Google" id="ProtNLM"/>
    </source>
</evidence>
<feature type="transmembrane region" description="Helical" evidence="1">
    <location>
        <begin position="84"/>
        <end position="104"/>
    </location>
</feature>
<reference evidence="2 3" key="1">
    <citation type="submission" date="2023-08" db="EMBL/GenBank/DDBJ databases">
        <title>A Necator americanus chromosomal reference genome.</title>
        <authorList>
            <person name="Ilik V."/>
            <person name="Petrzelkova K.J."/>
            <person name="Pardy F."/>
            <person name="Fuh T."/>
            <person name="Niatou-Singa F.S."/>
            <person name="Gouil Q."/>
            <person name="Baker L."/>
            <person name="Ritchie M.E."/>
            <person name="Jex A.R."/>
            <person name="Gazzola D."/>
            <person name="Li H."/>
            <person name="Toshio Fujiwara R."/>
            <person name="Zhan B."/>
            <person name="Aroian R.V."/>
            <person name="Pafco B."/>
            <person name="Schwarz E.M."/>
        </authorList>
    </citation>
    <scope>NUCLEOTIDE SEQUENCE [LARGE SCALE GENOMIC DNA]</scope>
    <source>
        <strain evidence="2 3">Aroian</strain>
        <tissue evidence="2">Whole animal</tissue>
    </source>
</reference>
<sequence>MVYQIQTSTPCRPGIPSASDYIFPASPTCRGGAVVPPPHSILKKQPFSIGSNDMISSQTSDANTISSGSSLNSEMTRLRIAQRLLTTMVVATGVSSVMSLQFFLQVNWSTLISKFVTLKEFYQTASEVGETLDIAVVICSTSAFFISLLQLFFVLKLQKSQSTSPSAALEYLERSSFMRLVIYSFWFLAVMLMMAAVLLLCALNPSRGTISKGVGLSLGVSAMLFCSVATLKTILFWTRSSPSPTTAENYKNFSTLV</sequence>
<gene>
    <name evidence="2" type="primary">Necator_chrI.g3163</name>
    <name evidence="2" type="ORF">RB195_007034</name>
</gene>
<feature type="transmembrane region" description="Helical" evidence="1">
    <location>
        <begin position="215"/>
        <end position="237"/>
    </location>
</feature>